<name>M6JT58_9LEPT</name>
<organism evidence="1 2">
    <name type="scientific">Leptospira santarosai serovar Arenal str. MAVJ 401</name>
    <dbReference type="NCBI Taxonomy" id="1049976"/>
    <lineage>
        <taxon>Bacteria</taxon>
        <taxon>Pseudomonadati</taxon>
        <taxon>Spirochaetota</taxon>
        <taxon>Spirochaetia</taxon>
        <taxon>Leptospirales</taxon>
        <taxon>Leptospiraceae</taxon>
        <taxon>Leptospira</taxon>
    </lineage>
</organism>
<gene>
    <name evidence="1" type="ORF">LEP1GSC063_1681</name>
</gene>
<dbReference type="RefSeq" id="WP_004471074.1">
    <property type="nucleotide sequence ID" value="NZ_AHMU02000022.1"/>
</dbReference>
<protein>
    <submittedName>
        <fullName evidence="1">Uncharacterized protein</fullName>
    </submittedName>
</protein>
<evidence type="ECO:0000313" key="2">
    <source>
        <dbReference type="Proteomes" id="UP000012106"/>
    </source>
</evidence>
<sequence length="47" mass="5070">MIGLRSAKSAGVPTDYVSLESLRLFERFIVYSILVGVPTLGADSLNL</sequence>
<accession>M6JT58</accession>
<dbReference type="EMBL" id="AHMU02000022">
    <property type="protein sequence ID" value="EMN22740.1"/>
    <property type="molecule type" value="Genomic_DNA"/>
</dbReference>
<comment type="caution">
    <text evidence="1">The sequence shown here is derived from an EMBL/GenBank/DDBJ whole genome shotgun (WGS) entry which is preliminary data.</text>
</comment>
<dbReference type="AlphaFoldDB" id="M6JT58"/>
<reference evidence="1 2" key="1">
    <citation type="submission" date="2013-01" db="EMBL/GenBank/DDBJ databases">
        <authorList>
            <person name="Harkins D.M."/>
            <person name="Durkin A.S."/>
            <person name="Brinkac L.M."/>
            <person name="Haft D.H."/>
            <person name="Selengut J.D."/>
            <person name="Sanka R."/>
            <person name="DePew J."/>
            <person name="Purushe J."/>
            <person name="Hartskeerl R.A."/>
            <person name="Ahmed A."/>
            <person name="van der Linden H."/>
            <person name="Goris M.G.A."/>
            <person name="Vinetz J.M."/>
            <person name="Sutton G.G."/>
            <person name="Nierman W.C."/>
            <person name="Fouts D.E."/>
        </authorList>
    </citation>
    <scope>NUCLEOTIDE SEQUENCE [LARGE SCALE GENOMIC DNA]</scope>
    <source>
        <strain evidence="1 2">MAVJ 401</strain>
    </source>
</reference>
<evidence type="ECO:0000313" key="1">
    <source>
        <dbReference type="EMBL" id="EMN22740.1"/>
    </source>
</evidence>
<dbReference type="Proteomes" id="UP000012106">
    <property type="component" value="Unassembled WGS sequence"/>
</dbReference>
<proteinExistence type="predicted"/>